<evidence type="ECO:0000313" key="1">
    <source>
        <dbReference type="EMBL" id="KAK0144336.1"/>
    </source>
</evidence>
<proteinExistence type="predicted"/>
<dbReference type="Proteomes" id="UP001174136">
    <property type="component" value="Unassembled WGS sequence"/>
</dbReference>
<dbReference type="PANTHER" id="PTHR47510:SF3">
    <property type="entry name" value="ENDO_EXONUCLEASE_PHOSPHATASE DOMAIN-CONTAINING PROTEIN"/>
    <property type="match status" value="1"/>
</dbReference>
<accession>A0AA47NZ60</accession>
<dbReference type="EMBL" id="JAOPHQ010003141">
    <property type="protein sequence ID" value="KAK0144336.1"/>
    <property type="molecule type" value="Genomic_DNA"/>
</dbReference>
<keyword evidence="2" id="KW-1185">Reference proteome</keyword>
<organism evidence="1 2">
    <name type="scientific">Merluccius polli</name>
    <name type="common">Benguela hake</name>
    <name type="synonym">Merluccius cadenati</name>
    <dbReference type="NCBI Taxonomy" id="89951"/>
    <lineage>
        <taxon>Eukaryota</taxon>
        <taxon>Metazoa</taxon>
        <taxon>Chordata</taxon>
        <taxon>Craniata</taxon>
        <taxon>Vertebrata</taxon>
        <taxon>Euteleostomi</taxon>
        <taxon>Actinopterygii</taxon>
        <taxon>Neopterygii</taxon>
        <taxon>Teleostei</taxon>
        <taxon>Neoteleostei</taxon>
        <taxon>Acanthomorphata</taxon>
        <taxon>Zeiogadaria</taxon>
        <taxon>Gadariae</taxon>
        <taxon>Gadiformes</taxon>
        <taxon>Gadoidei</taxon>
        <taxon>Merlucciidae</taxon>
        <taxon>Merluccius</taxon>
    </lineage>
</organism>
<dbReference type="PANTHER" id="PTHR47510">
    <property type="entry name" value="REVERSE TRANSCRIPTASE DOMAIN-CONTAINING PROTEIN"/>
    <property type="match status" value="1"/>
</dbReference>
<comment type="caution">
    <text evidence="1">The sequence shown here is derived from an EMBL/GenBank/DDBJ whole genome shotgun (WGS) entry which is preliminary data.</text>
</comment>
<name>A0AA47NZ60_MERPO</name>
<sequence length="305" mass="34602">MFTRVTPGGQLTNFSLFTTDAITDYIKFCMATTIPVKTVRKYPNSRPWMTHQIKLKLREKQQAFQRKDWLSLRDINCSVKKEIQKAKLAYKDKLEQDFSSMNTRQAFQKVKTLTGTTSKASTPAPIDPNAFTRNLNNFYARFDNMNFTTECERLLGSLPTPEQPNLVFPTVEDVHQHLRRCKTGKAPGPDGITGRLLKNYRHRGLVVCDTAYFGIDPIPKSVTAYQQSIAHFTQWCRDSHLLLNVTKTKELILDTRRKLSTPHCPISINNQPVEIVDRFRYLGITIDQGSATRGSGAACGSLAQP</sequence>
<dbReference type="AlphaFoldDB" id="A0AA47NZ60"/>
<reference evidence="1" key="1">
    <citation type="journal article" date="2023" name="Front. Mar. Sci.">
        <title>A new Merluccius polli reference genome to investigate the effects of global change in West African waters.</title>
        <authorList>
            <person name="Mateo J.L."/>
            <person name="Blanco-Fernandez C."/>
            <person name="Garcia-Vazquez E."/>
            <person name="Machado-Schiaffino G."/>
        </authorList>
    </citation>
    <scope>NUCLEOTIDE SEQUENCE</scope>
    <source>
        <strain evidence="1">C29</strain>
        <tissue evidence="1">Fin</tissue>
    </source>
</reference>
<protein>
    <recommendedName>
        <fullName evidence="3">Reverse transcriptase</fullName>
    </recommendedName>
</protein>
<gene>
    <name evidence="1" type="ORF">N1851_017299</name>
</gene>
<evidence type="ECO:0000313" key="2">
    <source>
        <dbReference type="Proteomes" id="UP001174136"/>
    </source>
</evidence>
<evidence type="ECO:0008006" key="3">
    <source>
        <dbReference type="Google" id="ProtNLM"/>
    </source>
</evidence>